<dbReference type="Proteomes" id="UP000066480">
    <property type="component" value="Chromosome"/>
</dbReference>
<gene>
    <name evidence="1" type="ORF">VV02_07690</name>
</gene>
<proteinExistence type="predicted"/>
<dbReference type="STRING" id="571913.VV02_07690"/>
<sequence length="130" mass="14243">MSAADPIPSALDLAAKTAPCRKHDMDACPDDPDTFVCCLDATDRRRAIAALIEADRKAVRADECERGDRLEAMAEFMAEREVEALAIHGDAPGIRSQRVCRTCNVVQPCPTTQALRRERAAEHREGSHAD</sequence>
<dbReference type="KEGG" id="lmoi:VV02_07690"/>
<protein>
    <submittedName>
        <fullName evidence="1">Uncharacterized protein</fullName>
    </submittedName>
</protein>
<keyword evidence="2" id="KW-1185">Reference proteome</keyword>
<evidence type="ECO:0000313" key="1">
    <source>
        <dbReference type="EMBL" id="AKU15762.1"/>
    </source>
</evidence>
<reference evidence="1 2" key="1">
    <citation type="submission" date="2015-03" db="EMBL/GenBank/DDBJ databases">
        <title>Luteipulveratus halotolerans sp. nov., a novel actinobacterium (Dermacoccaceae) from Sarawak, Malaysia.</title>
        <authorList>
            <person name="Juboi H."/>
            <person name="Basik A."/>
            <person name="Shamsul S.S."/>
            <person name="Arnold P."/>
            <person name="Schmitt E.K."/>
            <person name="Sanglier J.-J."/>
            <person name="Yeo T."/>
        </authorList>
    </citation>
    <scope>NUCLEOTIDE SEQUENCE [LARGE SCALE GENOMIC DNA]</scope>
    <source>
        <strain evidence="1 2">MN07-A0370</strain>
    </source>
</reference>
<organism evidence="1 2">
    <name type="scientific">Luteipulveratus mongoliensis</name>
    <dbReference type="NCBI Taxonomy" id="571913"/>
    <lineage>
        <taxon>Bacteria</taxon>
        <taxon>Bacillati</taxon>
        <taxon>Actinomycetota</taxon>
        <taxon>Actinomycetes</taxon>
        <taxon>Micrococcales</taxon>
        <taxon>Dermacoccaceae</taxon>
        <taxon>Luteipulveratus</taxon>
    </lineage>
</organism>
<name>A0A0K1JGC5_9MICO</name>
<evidence type="ECO:0000313" key="2">
    <source>
        <dbReference type="Proteomes" id="UP000066480"/>
    </source>
</evidence>
<dbReference type="RefSeq" id="WP_052590831.1">
    <property type="nucleotide sequence ID" value="NZ_CP011112.1"/>
</dbReference>
<accession>A0A0K1JGC5</accession>
<dbReference type="AlphaFoldDB" id="A0A0K1JGC5"/>
<dbReference type="EMBL" id="CP011112">
    <property type="protein sequence ID" value="AKU15762.1"/>
    <property type="molecule type" value="Genomic_DNA"/>
</dbReference>